<organism evidence="1 2">
    <name type="scientific">Pedosphaera parvula (strain Ellin514)</name>
    <dbReference type="NCBI Taxonomy" id="320771"/>
    <lineage>
        <taxon>Bacteria</taxon>
        <taxon>Pseudomonadati</taxon>
        <taxon>Verrucomicrobiota</taxon>
        <taxon>Pedosphaerae</taxon>
        <taxon>Pedosphaerales</taxon>
        <taxon>Pedosphaeraceae</taxon>
        <taxon>Pedosphaera</taxon>
    </lineage>
</organism>
<name>B9XI70_PEDPL</name>
<proteinExistence type="predicted"/>
<sequence length="39" mass="4264">MMTELDKTSALVKEMVDAVKIPIGYCGNIPPSIFVASYM</sequence>
<dbReference type="STRING" id="320771.Cflav_PD3533"/>
<accession>B9XI70</accession>
<dbReference type="EMBL" id="ABOX02000016">
    <property type="protein sequence ID" value="EEF60563.1"/>
    <property type="molecule type" value="Genomic_DNA"/>
</dbReference>
<gene>
    <name evidence="1" type="ORF">Cflav_PD3533</name>
</gene>
<comment type="caution">
    <text evidence="1">The sequence shown here is derived from an EMBL/GenBank/DDBJ whole genome shotgun (WGS) entry which is preliminary data.</text>
</comment>
<reference evidence="1 2" key="1">
    <citation type="journal article" date="2011" name="J. Bacteriol.">
        <title>Genome sequence of 'Pedosphaera parvula' Ellin514, an aerobic Verrucomicrobial isolate from pasture soil.</title>
        <authorList>
            <person name="Kant R."/>
            <person name="van Passel M.W."/>
            <person name="Sangwan P."/>
            <person name="Palva A."/>
            <person name="Lucas S."/>
            <person name="Copeland A."/>
            <person name="Lapidus A."/>
            <person name="Glavina Del Rio T."/>
            <person name="Dalin E."/>
            <person name="Tice H."/>
            <person name="Bruce D."/>
            <person name="Goodwin L."/>
            <person name="Pitluck S."/>
            <person name="Chertkov O."/>
            <person name="Larimer F.W."/>
            <person name="Land M.L."/>
            <person name="Hauser L."/>
            <person name="Brettin T.S."/>
            <person name="Detter J.C."/>
            <person name="Han S."/>
            <person name="de Vos W.M."/>
            <person name="Janssen P.H."/>
            <person name="Smidt H."/>
        </authorList>
    </citation>
    <scope>NUCLEOTIDE SEQUENCE [LARGE SCALE GENOMIC DNA]</scope>
    <source>
        <strain evidence="1 2">Ellin514</strain>
    </source>
</reference>
<keyword evidence="2" id="KW-1185">Reference proteome</keyword>
<dbReference type="AlphaFoldDB" id="B9XI70"/>
<evidence type="ECO:0000313" key="2">
    <source>
        <dbReference type="Proteomes" id="UP000003688"/>
    </source>
</evidence>
<dbReference type="Proteomes" id="UP000003688">
    <property type="component" value="Unassembled WGS sequence"/>
</dbReference>
<evidence type="ECO:0000313" key="1">
    <source>
        <dbReference type="EMBL" id="EEF60563.1"/>
    </source>
</evidence>
<protein>
    <submittedName>
        <fullName evidence="1">Uncharacterized protein</fullName>
    </submittedName>
</protein>